<gene>
    <name evidence="2" type="ORF">BAL341_589</name>
</gene>
<dbReference type="EMBL" id="CAAJGR010000055">
    <property type="protein sequence ID" value="VHO02179.1"/>
    <property type="molecule type" value="Genomic_DNA"/>
</dbReference>
<sequence length="693" mass="78720">MVTKRRSWKLMLFIASFAYLLIEIMFNAKLVEIASAAGFNADDNVLHLIELFGRAISGVGVSLLILDVLPARLVDAFFSRIFSIAVIFMLIWPTIFFGQKKLIDTYLIEPSSAKQRKQALASVLLKQAMTNNALSFEGIDYDAGSGEDTNTSPEDMTFLAIFGGLIYVDDNIIDRIKDQQNKIISNYVRARSNSDFASYIQSHRDLYTRLSNTYSKEYVPASERYNKSMASVPQKQAEAWSGIETQLAKGWSNYETARKSHIARAEVRAQEYGPKIFDHFKRFNDRCFDKNKKVDERCALRENTNYKNMITKAGYGYIDKNYWLIEEQISTSTNLLNTAINAVVSGGATLALQAASKVLGGDGGWRDKKYSYTNEASHYRQRFLELPAVEQEFVTKTGYSTNLSNFDAFRAHSKTQEQVRASLIEHGLSLPTDWTTNDSQTLNDAVRSKVIADTKTAWEREIKAKNLTMAPNLSWREFEVHKDVQARIKADMKENYVPGLRASWSDQEFSRRVIEPAVARKVKEVENQLTAIESDFADGGRYEDIGKNSLRTVIVPPISLILSLFLICLTMLKLPIKLVGLFRKEINGSEKKTFHTALNSVLAISPILLVMTVPFYIGENKYSSKESNVNYFINQIEDNSYIYAFWLKWLIHAQPMMQPFGLALAEQSQFMQKIEPIADVLEKLDTADIMQKE</sequence>
<feature type="transmembrane region" description="Helical" evidence="1">
    <location>
        <begin position="81"/>
        <end position="98"/>
    </location>
</feature>
<evidence type="ECO:0000256" key="1">
    <source>
        <dbReference type="SAM" id="Phobius"/>
    </source>
</evidence>
<feature type="transmembrane region" description="Helical" evidence="1">
    <location>
        <begin position="51"/>
        <end position="69"/>
    </location>
</feature>
<proteinExistence type="predicted"/>
<reference evidence="2" key="1">
    <citation type="submission" date="2019-04" db="EMBL/GenBank/DDBJ databases">
        <authorList>
            <person name="Brambilla D."/>
        </authorList>
    </citation>
    <scope>NUCLEOTIDE SEQUENCE</scope>
    <source>
        <strain evidence="2">BAL1</strain>
    </source>
</reference>
<feature type="transmembrane region" description="Helical" evidence="1">
    <location>
        <begin position="597"/>
        <end position="617"/>
    </location>
</feature>
<protein>
    <submittedName>
        <fullName evidence="2">Uncharacterized protein</fullName>
    </submittedName>
</protein>
<accession>A0A486XJD1</accession>
<feature type="transmembrane region" description="Helical" evidence="1">
    <location>
        <begin position="12"/>
        <end position="31"/>
    </location>
</feature>
<keyword evidence="1" id="KW-1133">Transmembrane helix</keyword>
<keyword evidence="1" id="KW-0472">Membrane</keyword>
<evidence type="ECO:0000313" key="2">
    <source>
        <dbReference type="EMBL" id="VHO02179.1"/>
    </source>
</evidence>
<organism evidence="2">
    <name type="scientific">Rheinheimera sp. BAL341</name>
    <dbReference type="NCBI Taxonomy" id="1708203"/>
    <lineage>
        <taxon>Bacteria</taxon>
        <taxon>Pseudomonadati</taxon>
        <taxon>Pseudomonadota</taxon>
        <taxon>Gammaproteobacteria</taxon>
        <taxon>Chromatiales</taxon>
        <taxon>Chromatiaceae</taxon>
        <taxon>Rheinheimera</taxon>
    </lineage>
</organism>
<name>A0A486XJD1_9GAMM</name>
<keyword evidence="1" id="KW-0812">Transmembrane</keyword>
<feature type="transmembrane region" description="Helical" evidence="1">
    <location>
        <begin position="554"/>
        <end position="576"/>
    </location>
</feature>
<dbReference type="AlphaFoldDB" id="A0A486XJD1"/>